<keyword evidence="10" id="KW-1185">Reference proteome</keyword>
<name>A0A343JCY5_9CLOT</name>
<evidence type="ECO:0000313" key="9">
    <source>
        <dbReference type="EMBL" id="ASW43393.1"/>
    </source>
</evidence>
<dbReference type="InterPro" id="IPR010065">
    <property type="entry name" value="AA_ABC_transptr_permease_3TM"/>
</dbReference>
<evidence type="ECO:0000256" key="4">
    <source>
        <dbReference type="ARBA" id="ARBA00022692"/>
    </source>
</evidence>
<dbReference type="PROSITE" id="PS50928">
    <property type="entry name" value="ABC_TM1"/>
    <property type="match status" value="1"/>
</dbReference>
<accession>A0A343JCY5</accession>
<dbReference type="SUPFAM" id="SSF161098">
    <property type="entry name" value="MetI-like"/>
    <property type="match status" value="1"/>
</dbReference>
<comment type="subcellular location">
    <subcellularLocation>
        <location evidence="1 7">Cell membrane</location>
        <topology evidence="1 7">Multi-pass membrane protein</topology>
    </subcellularLocation>
</comment>
<dbReference type="EMBL" id="CP016786">
    <property type="protein sequence ID" value="ASW43393.1"/>
    <property type="molecule type" value="Genomic_DNA"/>
</dbReference>
<evidence type="ECO:0000256" key="1">
    <source>
        <dbReference type="ARBA" id="ARBA00004651"/>
    </source>
</evidence>
<feature type="domain" description="ABC transmembrane type-1" evidence="8">
    <location>
        <begin position="22"/>
        <end position="216"/>
    </location>
</feature>
<dbReference type="InterPro" id="IPR000515">
    <property type="entry name" value="MetI-like"/>
</dbReference>
<evidence type="ECO:0000256" key="7">
    <source>
        <dbReference type="RuleBase" id="RU363032"/>
    </source>
</evidence>
<keyword evidence="2 7" id="KW-0813">Transport</keyword>
<evidence type="ECO:0000256" key="2">
    <source>
        <dbReference type="ARBA" id="ARBA00022448"/>
    </source>
</evidence>
<keyword evidence="4 7" id="KW-0812">Transmembrane</keyword>
<dbReference type="PANTHER" id="PTHR30614">
    <property type="entry name" value="MEMBRANE COMPONENT OF AMINO ACID ABC TRANSPORTER"/>
    <property type="match status" value="1"/>
</dbReference>
<feature type="transmembrane region" description="Helical" evidence="7">
    <location>
        <begin position="24"/>
        <end position="48"/>
    </location>
</feature>
<dbReference type="InterPro" id="IPR043429">
    <property type="entry name" value="ArtM/GltK/GlnP/TcyL/YhdX-like"/>
</dbReference>
<feature type="transmembrane region" description="Helical" evidence="7">
    <location>
        <begin position="60"/>
        <end position="81"/>
    </location>
</feature>
<feature type="transmembrane region" description="Helical" evidence="7">
    <location>
        <begin position="195"/>
        <end position="216"/>
    </location>
</feature>
<feature type="transmembrane region" description="Helical" evidence="7">
    <location>
        <begin position="87"/>
        <end position="105"/>
    </location>
</feature>
<dbReference type="GO" id="GO:0043190">
    <property type="term" value="C:ATP-binding cassette (ABC) transporter complex"/>
    <property type="evidence" value="ECO:0007669"/>
    <property type="project" value="InterPro"/>
</dbReference>
<dbReference type="GO" id="GO:0022857">
    <property type="term" value="F:transmembrane transporter activity"/>
    <property type="evidence" value="ECO:0007669"/>
    <property type="project" value="InterPro"/>
</dbReference>
<dbReference type="PANTHER" id="PTHR30614:SF36">
    <property type="entry name" value="ABC TRANSPORTER MEMBRANE-SPANNING PERMEASE-GLUTAMINE TRANSPORT"/>
    <property type="match status" value="1"/>
</dbReference>
<proteinExistence type="inferred from homology"/>
<dbReference type="GO" id="GO:0006865">
    <property type="term" value="P:amino acid transport"/>
    <property type="evidence" value="ECO:0007669"/>
    <property type="project" value="TreeGrafter"/>
</dbReference>
<keyword evidence="3" id="KW-1003">Cell membrane</keyword>
<keyword evidence="6 7" id="KW-0472">Membrane</keyword>
<dbReference type="InterPro" id="IPR035906">
    <property type="entry name" value="MetI-like_sf"/>
</dbReference>
<evidence type="ECO:0000259" key="8">
    <source>
        <dbReference type="PROSITE" id="PS50928"/>
    </source>
</evidence>
<evidence type="ECO:0000256" key="3">
    <source>
        <dbReference type="ARBA" id="ARBA00022475"/>
    </source>
</evidence>
<dbReference type="RefSeq" id="WP_119865526.1">
    <property type="nucleotide sequence ID" value="NZ_CP016786.1"/>
</dbReference>
<dbReference type="Proteomes" id="UP000264883">
    <property type="component" value="Chromosome"/>
</dbReference>
<reference evidence="9 10" key="1">
    <citation type="submission" date="2016-08" db="EMBL/GenBank/DDBJ databases">
        <title>Complete Genome Sequence Of The Indigo Reducing Clostridium isatidis DSM15098.</title>
        <authorList>
            <person name="Little G.T."/>
            <person name="Minton N.P."/>
        </authorList>
    </citation>
    <scope>NUCLEOTIDE SEQUENCE [LARGE SCALE GENOMIC DNA]</scope>
    <source>
        <strain evidence="9 10">DSM 15098</strain>
    </source>
</reference>
<gene>
    <name evidence="9" type="ORF">BEN51_07855</name>
</gene>
<evidence type="ECO:0000256" key="6">
    <source>
        <dbReference type="ARBA" id="ARBA00023136"/>
    </source>
</evidence>
<keyword evidence="5 7" id="KW-1133">Transmembrane helix</keyword>
<dbReference type="KEGG" id="cia:BEN51_07855"/>
<organism evidence="9 10">
    <name type="scientific">Clostridium isatidis</name>
    <dbReference type="NCBI Taxonomy" id="182773"/>
    <lineage>
        <taxon>Bacteria</taxon>
        <taxon>Bacillati</taxon>
        <taxon>Bacillota</taxon>
        <taxon>Clostridia</taxon>
        <taxon>Eubacteriales</taxon>
        <taxon>Clostridiaceae</taxon>
        <taxon>Clostridium</taxon>
    </lineage>
</organism>
<dbReference type="NCBIfam" id="TIGR01726">
    <property type="entry name" value="HEQRo_perm_3TM"/>
    <property type="match status" value="1"/>
</dbReference>
<evidence type="ECO:0000313" key="10">
    <source>
        <dbReference type="Proteomes" id="UP000264883"/>
    </source>
</evidence>
<protein>
    <submittedName>
        <fullName evidence="9">Amino acid ABC transporter permease</fullName>
    </submittedName>
</protein>
<comment type="similarity">
    <text evidence="7">Belongs to the binding-protein-dependent transport system permease family.</text>
</comment>
<dbReference type="OrthoDB" id="92598at2"/>
<dbReference type="CDD" id="cd06261">
    <property type="entry name" value="TM_PBP2"/>
    <property type="match status" value="1"/>
</dbReference>
<sequence length="224" mass="24970">MESLAASAVFSADNMNRLLEGLVVTLKVSVVSVILSTILGIILGIIMTSKNKIIKVITNLYLESIRIIPLMVWLFIFYFGVPNVFDIHLESIVVGYIVFSLWGTAEIGDLVRGAVTSIPKIYYESAQALSLNKVQTYRYIIIPISIRRVIPAIINLTTRMIKTTTLMTLIGAIDLVKVGQQIIERTAVTEPLISLWVYGFLLIIYFLICFPISMGAKALEKKLN</sequence>
<dbReference type="AlphaFoldDB" id="A0A343JCY5"/>
<dbReference type="Pfam" id="PF00528">
    <property type="entry name" value="BPD_transp_1"/>
    <property type="match status" value="1"/>
</dbReference>
<dbReference type="Gene3D" id="1.10.3720.10">
    <property type="entry name" value="MetI-like"/>
    <property type="match status" value="1"/>
</dbReference>
<evidence type="ECO:0000256" key="5">
    <source>
        <dbReference type="ARBA" id="ARBA00022989"/>
    </source>
</evidence>